<feature type="domain" description="Glutathione S-transferase UstS-like C-terminal" evidence="1">
    <location>
        <begin position="3"/>
        <end position="105"/>
    </location>
</feature>
<evidence type="ECO:0000313" key="3">
    <source>
        <dbReference type="Proteomes" id="UP001175211"/>
    </source>
</evidence>
<keyword evidence="3" id="KW-1185">Reference proteome</keyword>
<organism evidence="2 3">
    <name type="scientific">Armillaria tabescens</name>
    <name type="common">Ringless honey mushroom</name>
    <name type="synonym">Agaricus tabescens</name>
    <dbReference type="NCBI Taxonomy" id="1929756"/>
    <lineage>
        <taxon>Eukaryota</taxon>
        <taxon>Fungi</taxon>
        <taxon>Dikarya</taxon>
        <taxon>Basidiomycota</taxon>
        <taxon>Agaricomycotina</taxon>
        <taxon>Agaricomycetes</taxon>
        <taxon>Agaricomycetidae</taxon>
        <taxon>Agaricales</taxon>
        <taxon>Marasmiineae</taxon>
        <taxon>Physalacriaceae</taxon>
        <taxon>Desarmillaria</taxon>
    </lineage>
</organism>
<dbReference type="AlphaFoldDB" id="A0AA39N4K4"/>
<dbReference type="Gene3D" id="1.20.1050.10">
    <property type="match status" value="1"/>
</dbReference>
<dbReference type="Proteomes" id="UP001175211">
    <property type="component" value="Unassembled WGS sequence"/>
</dbReference>
<proteinExistence type="predicted"/>
<reference evidence="2" key="1">
    <citation type="submission" date="2023-06" db="EMBL/GenBank/DDBJ databases">
        <authorList>
            <consortium name="Lawrence Berkeley National Laboratory"/>
            <person name="Ahrendt S."/>
            <person name="Sahu N."/>
            <person name="Indic B."/>
            <person name="Wong-Bajracharya J."/>
            <person name="Merenyi Z."/>
            <person name="Ke H.-M."/>
            <person name="Monk M."/>
            <person name="Kocsube S."/>
            <person name="Drula E."/>
            <person name="Lipzen A."/>
            <person name="Balint B."/>
            <person name="Henrissat B."/>
            <person name="Andreopoulos B."/>
            <person name="Martin F.M."/>
            <person name="Harder C.B."/>
            <person name="Rigling D."/>
            <person name="Ford K.L."/>
            <person name="Foster G.D."/>
            <person name="Pangilinan J."/>
            <person name="Papanicolaou A."/>
            <person name="Barry K."/>
            <person name="LaButti K."/>
            <person name="Viragh M."/>
            <person name="Koriabine M."/>
            <person name="Yan M."/>
            <person name="Riley R."/>
            <person name="Champramary S."/>
            <person name="Plett K.L."/>
            <person name="Tsai I.J."/>
            <person name="Slot J."/>
            <person name="Sipos G."/>
            <person name="Plett J."/>
            <person name="Nagy L.G."/>
            <person name="Grigoriev I.V."/>
        </authorList>
    </citation>
    <scope>NUCLEOTIDE SEQUENCE</scope>
    <source>
        <strain evidence="2">CCBAS 213</strain>
    </source>
</reference>
<dbReference type="Pfam" id="PF22041">
    <property type="entry name" value="GST_C_7"/>
    <property type="match status" value="1"/>
</dbReference>
<evidence type="ECO:0000313" key="2">
    <source>
        <dbReference type="EMBL" id="KAK0457233.1"/>
    </source>
</evidence>
<gene>
    <name evidence="2" type="ORF">EV420DRAFT_513919</name>
</gene>
<protein>
    <recommendedName>
        <fullName evidence="1">Glutathione S-transferase UstS-like C-terminal domain-containing protein</fullName>
    </recommendedName>
</protein>
<name>A0AA39N4K4_ARMTA</name>
<accession>A0AA39N4K4</accession>
<dbReference type="EMBL" id="JAUEPS010000022">
    <property type="protein sequence ID" value="KAK0457233.1"/>
    <property type="molecule type" value="Genomic_DNA"/>
</dbReference>
<dbReference type="GeneID" id="85365973"/>
<evidence type="ECO:0000259" key="1">
    <source>
        <dbReference type="Pfam" id="PF22041"/>
    </source>
</evidence>
<comment type="caution">
    <text evidence="2">The sequence shown here is derived from an EMBL/GenBank/DDBJ whole genome shotgun (WGS) entry which is preliminary data.</text>
</comment>
<sequence length="106" mass="11693">MAFFDAHVKAATASSFIPAVFTILNPRGQAFYKQDKSSGKLMGERNLLGERSQKRWTVFKCTLGKVIGWMTEGDTLVLGETPTYADVTMFAGIISLRIVLSEDSPE</sequence>
<dbReference type="RefSeq" id="XP_060329548.1">
    <property type="nucleotide sequence ID" value="XM_060482425.1"/>
</dbReference>
<dbReference type="InterPro" id="IPR054416">
    <property type="entry name" value="GST_UstS-like_C"/>
</dbReference>